<dbReference type="SMART" id="SM00530">
    <property type="entry name" value="HTH_XRE"/>
    <property type="match status" value="1"/>
</dbReference>
<dbReference type="PROSITE" id="PS50943">
    <property type="entry name" value="HTH_CROC1"/>
    <property type="match status" value="1"/>
</dbReference>
<name>A0A326TZY5_THEHA</name>
<accession>A0A326TZY5</accession>
<evidence type="ECO:0000313" key="3">
    <source>
        <dbReference type="Proteomes" id="UP000248806"/>
    </source>
</evidence>
<dbReference type="Pfam" id="PF01381">
    <property type="entry name" value="HTH_3"/>
    <property type="match status" value="1"/>
</dbReference>
<organism evidence="2 3">
    <name type="scientific">Thermosporothrix hazakensis</name>
    <dbReference type="NCBI Taxonomy" id="644383"/>
    <lineage>
        <taxon>Bacteria</taxon>
        <taxon>Bacillati</taxon>
        <taxon>Chloroflexota</taxon>
        <taxon>Ktedonobacteria</taxon>
        <taxon>Ktedonobacterales</taxon>
        <taxon>Thermosporotrichaceae</taxon>
        <taxon>Thermosporothrix</taxon>
    </lineage>
</organism>
<gene>
    <name evidence="2" type="ORF">EI42_05217</name>
</gene>
<dbReference type="EMBL" id="QKUF01000028">
    <property type="protein sequence ID" value="PZW23004.1"/>
    <property type="molecule type" value="Genomic_DNA"/>
</dbReference>
<dbReference type="InterPro" id="IPR001387">
    <property type="entry name" value="Cro/C1-type_HTH"/>
</dbReference>
<keyword evidence="2" id="KW-0238">DNA-binding</keyword>
<dbReference type="CDD" id="cd00093">
    <property type="entry name" value="HTH_XRE"/>
    <property type="match status" value="1"/>
</dbReference>
<reference evidence="2 3" key="1">
    <citation type="submission" date="2018-06" db="EMBL/GenBank/DDBJ databases">
        <title>Genomic Encyclopedia of Archaeal and Bacterial Type Strains, Phase II (KMG-II): from individual species to whole genera.</title>
        <authorList>
            <person name="Goeker M."/>
        </authorList>
    </citation>
    <scope>NUCLEOTIDE SEQUENCE [LARGE SCALE GENOMIC DNA]</scope>
    <source>
        <strain evidence="2 3">ATCC BAA-1881</strain>
    </source>
</reference>
<dbReference type="OrthoDB" id="163799at2"/>
<proteinExistence type="predicted"/>
<protein>
    <submittedName>
        <fullName evidence="2">DNA-binding Xre family transcriptional regulator</fullName>
    </submittedName>
</protein>
<comment type="caution">
    <text evidence="2">The sequence shown here is derived from an EMBL/GenBank/DDBJ whole genome shotgun (WGS) entry which is preliminary data.</text>
</comment>
<dbReference type="Gene3D" id="1.10.260.40">
    <property type="entry name" value="lambda repressor-like DNA-binding domains"/>
    <property type="match status" value="1"/>
</dbReference>
<dbReference type="GO" id="GO:0003677">
    <property type="term" value="F:DNA binding"/>
    <property type="evidence" value="ECO:0007669"/>
    <property type="project" value="UniProtKB-KW"/>
</dbReference>
<keyword evidence="3" id="KW-1185">Reference proteome</keyword>
<dbReference type="AlphaFoldDB" id="A0A326TZY5"/>
<evidence type="ECO:0000313" key="2">
    <source>
        <dbReference type="EMBL" id="PZW23004.1"/>
    </source>
</evidence>
<feature type="domain" description="HTH cro/C1-type" evidence="1">
    <location>
        <begin position="7"/>
        <end position="62"/>
    </location>
</feature>
<dbReference type="InterPro" id="IPR010982">
    <property type="entry name" value="Lambda_DNA-bd_dom_sf"/>
</dbReference>
<sequence length="76" mass="8574">MLFRLKVKEIAQQKGLSQRQLFLQSGVDITIIRRIFHNPHTNITLETLARIAKVLETDISELVESVSGDEKNGEGV</sequence>
<evidence type="ECO:0000259" key="1">
    <source>
        <dbReference type="PROSITE" id="PS50943"/>
    </source>
</evidence>
<dbReference type="RefSeq" id="WP_111325496.1">
    <property type="nucleotide sequence ID" value="NZ_BIFX01000001.1"/>
</dbReference>
<dbReference type="Proteomes" id="UP000248806">
    <property type="component" value="Unassembled WGS sequence"/>
</dbReference>
<dbReference type="SUPFAM" id="SSF47413">
    <property type="entry name" value="lambda repressor-like DNA-binding domains"/>
    <property type="match status" value="1"/>
</dbReference>